<dbReference type="PANTHER" id="PTHR46430:SF1">
    <property type="entry name" value="CHITIN SYNTHASE REGULATOR SKT5-RELATED"/>
    <property type="match status" value="1"/>
</dbReference>
<gene>
    <name evidence="4" type="ORF">CLIB1423_31S00100</name>
</gene>
<dbReference type="Pfam" id="PF08238">
    <property type="entry name" value="Sel1"/>
    <property type="match status" value="7"/>
</dbReference>
<evidence type="ECO:0000256" key="3">
    <source>
        <dbReference type="SAM" id="MobiDB-lite"/>
    </source>
</evidence>
<proteinExistence type="predicted"/>
<feature type="compositionally biased region" description="Low complexity" evidence="3">
    <location>
        <begin position="200"/>
        <end position="209"/>
    </location>
</feature>
<feature type="compositionally biased region" description="Polar residues" evidence="3">
    <location>
        <begin position="223"/>
        <end position="250"/>
    </location>
</feature>
<feature type="compositionally biased region" description="Basic and acidic residues" evidence="3">
    <location>
        <begin position="722"/>
        <end position="731"/>
    </location>
</feature>
<dbReference type="EMBL" id="CAKXYY010000031">
    <property type="protein sequence ID" value="CAH2355666.1"/>
    <property type="molecule type" value="Genomic_DNA"/>
</dbReference>
<evidence type="ECO:0000313" key="5">
    <source>
        <dbReference type="Proteomes" id="UP000837801"/>
    </source>
</evidence>
<keyword evidence="1" id="KW-0597">Phosphoprotein</keyword>
<feature type="compositionally biased region" description="Polar residues" evidence="3">
    <location>
        <begin position="178"/>
        <end position="199"/>
    </location>
</feature>
<reference evidence="4" key="1">
    <citation type="submission" date="2022-03" db="EMBL/GenBank/DDBJ databases">
        <authorList>
            <person name="Legras J.-L."/>
            <person name="Devillers H."/>
            <person name="Grondin C."/>
        </authorList>
    </citation>
    <scope>NUCLEOTIDE SEQUENCE</scope>
    <source>
        <strain evidence="4">CLIB 1423</strain>
    </source>
</reference>
<sequence>MSAHPYRMKAVGGGSAPYPTDNGVGSSIPLPGDKQALNHSHFEGQFGGARASKQDEYDTSTDESRNSASEYSNGDQTGHIMPGNGFGDQGVHGFGSSRMGNGFGGQQSADGMNGGGGVGGVGNGFGLQGPNFSHKQQASVGSIGSGTGTGSSSGSASGSQSTDVRDVYERSPPPIFSKNKSPPYNSRSVNSSITNLRINQQQQPQGQLQHDSPGQGPSGSRFELTSKSESNIPQQRSTYTHQRQVSSNSSFIDRTDTASMADNSHNIIQQYLGSNSHRAVPRIKTLELYRQNAKKSDDPLVLFEYAQYMLQTALMMENGEVSLGGSKNNSPGSSLENSPLRSKKNKSRPASAGSFDRLMKNHKKSPSNSNLSVSDEETIALNDMKLKKELLNEALLYLRKLSDKGYVDAQYLLADAHSSGALGKVENRYSFSLFQSAAKHGHVESAYRTSYCYEEGLGTGRDARKALEYLKMAASKNHPAAMYKLGVYSFYNRMGLGNDVNTKKMGIKWLTRASNIATELTAAAPFELGKIYFTGFLDILIKDEKYALELYSKAAALGHIESAKILGQYYEVGDILPQDSNLSIHYYTQAALGGDAEAMLAMCAWYLVGSEPFLPKDESEAFEWALRSANANFVKAQYALGNFFEKGVGCEKNVKESQEWYKKAAENGDEKSLARILDKDWVTKYNKNRKKNKKITKTGAPPPPTAPSIPSDGNKSKVKSNAAEEKECVIM</sequence>
<dbReference type="InterPro" id="IPR006597">
    <property type="entry name" value="Sel1-like"/>
</dbReference>
<dbReference type="AlphaFoldDB" id="A0A9P0QV57"/>
<dbReference type="InterPro" id="IPR051726">
    <property type="entry name" value="Chitin_Synth_Reg"/>
</dbReference>
<feature type="compositionally biased region" description="Polar residues" evidence="3">
    <location>
        <begin position="325"/>
        <end position="340"/>
    </location>
</feature>
<dbReference type="OrthoDB" id="272077at2759"/>
<feature type="compositionally biased region" description="Gly residues" evidence="3">
    <location>
        <begin position="84"/>
        <end position="93"/>
    </location>
</feature>
<name>A0A9P0QV57_9ASCO</name>
<keyword evidence="5" id="KW-1185">Reference proteome</keyword>
<dbReference type="FunFam" id="1.25.40.10:FF:000707">
    <property type="entry name" value="Chitin synthase regulatory factor 3"/>
    <property type="match status" value="1"/>
</dbReference>
<comment type="caution">
    <text evidence="4">The sequence shown here is derived from an EMBL/GenBank/DDBJ whole genome shotgun (WGS) entry which is preliminary data.</text>
</comment>
<evidence type="ECO:0000313" key="4">
    <source>
        <dbReference type="EMBL" id="CAH2355666.1"/>
    </source>
</evidence>
<evidence type="ECO:0000256" key="2">
    <source>
        <dbReference type="ARBA" id="ARBA00022737"/>
    </source>
</evidence>
<feature type="region of interest" description="Disordered" evidence="3">
    <location>
        <begin position="688"/>
        <end position="731"/>
    </location>
</feature>
<dbReference type="InterPro" id="IPR011990">
    <property type="entry name" value="TPR-like_helical_dom_sf"/>
</dbReference>
<feature type="region of interest" description="Disordered" evidence="3">
    <location>
        <begin position="1"/>
        <end position="250"/>
    </location>
</feature>
<dbReference type="SMART" id="SM00671">
    <property type="entry name" value="SEL1"/>
    <property type="match status" value="7"/>
</dbReference>
<accession>A0A9P0QV57</accession>
<feature type="compositionally biased region" description="Gly residues" evidence="3">
    <location>
        <begin position="112"/>
        <end position="127"/>
    </location>
</feature>
<dbReference type="Proteomes" id="UP000837801">
    <property type="component" value="Unassembled WGS sequence"/>
</dbReference>
<dbReference type="PANTHER" id="PTHR46430">
    <property type="entry name" value="PROTEIN SKT5-RELATED"/>
    <property type="match status" value="1"/>
</dbReference>
<protein>
    <submittedName>
        <fullName evidence="4">Chitin synthase regulator Skt5p</fullName>
    </submittedName>
</protein>
<feature type="compositionally biased region" description="Low complexity" evidence="3">
    <location>
        <begin position="152"/>
        <end position="162"/>
    </location>
</feature>
<evidence type="ECO:0000256" key="1">
    <source>
        <dbReference type="ARBA" id="ARBA00022553"/>
    </source>
</evidence>
<organism evidence="4 5">
    <name type="scientific">[Candida] railenensis</name>
    <dbReference type="NCBI Taxonomy" id="45579"/>
    <lineage>
        <taxon>Eukaryota</taxon>
        <taxon>Fungi</taxon>
        <taxon>Dikarya</taxon>
        <taxon>Ascomycota</taxon>
        <taxon>Saccharomycotina</taxon>
        <taxon>Pichiomycetes</taxon>
        <taxon>Debaryomycetaceae</taxon>
        <taxon>Kurtzmaniella</taxon>
    </lineage>
</organism>
<dbReference type="Gene3D" id="1.25.40.10">
    <property type="entry name" value="Tetratricopeptide repeat domain"/>
    <property type="match status" value="2"/>
</dbReference>
<feature type="compositionally biased region" description="Polar residues" evidence="3">
    <location>
        <begin position="66"/>
        <end position="76"/>
    </location>
</feature>
<keyword evidence="2" id="KW-0677">Repeat</keyword>
<feature type="region of interest" description="Disordered" evidence="3">
    <location>
        <begin position="321"/>
        <end position="373"/>
    </location>
</feature>
<dbReference type="SUPFAM" id="SSF81901">
    <property type="entry name" value="HCP-like"/>
    <property type="match status" value="1"/>
</dbReference>